<evidence type="ECO:0000256" key="2">
    <source>
        <dbReference type="ARBA" id="ARBA00007471"/>
    </source>
</evidence>
<feature type="binding site" evidence="12">
    <location>
        <begin position="342"/>
        <end position="343"/>
    </location>
    <ligand>
        <name>substrate</name>
    </ligand>
</feature>
<evidence type="ECO:0000256" key="8">
    <source>
        <dbReference type="ARBA" id="ARBA00023098"/>
    </source>
</evidence>
<dbReference type="GeneID" id="106052271"/>
<gene>
    <name evidence="18 19" type="primary">LOC106052271</name>
</gene>
<dbReference type="SUPFAM" id="SSF57903">
    <property type="entry name" value="FYVE/PHD zinc finger"/>
    <property type="match status" value="1"/>
</dbReference>
<evidence type="ECO:0000256" key="7">
    <source>
        <dbReference type="ARBA" id="ARBA00022833"/>
    </source>
</evidence>
<feature type="domain" description="FYVE-type" evidence="15">
    <location>
        <begin position="752"/>
        <end position="803"/>
    </location>
</feature>
<sequence>MTSANVESPTGEADRLETFNGPPGPHIIALSGPVLTAPTTTTEELRRFLVSLHTTLSREVGNFLDGGQQQSQESGILKKVDNVKLIDRFSGRKPQGTLYLTQTHLIFVGAEGKKETWVLHMHIGQIEKFPMTAEGSPLQIRCKNFMCITFIIPRDRDCQDIYQSLLQFSRPAEINKLYAFEFISNENIERSYGWDAFDLQSEFLRMGAPNGNWMITSLNEKYELCDTYPSLLYVPTAATTHVLVGSSKFRSRGRLPVLSYLHSENQAALTRCSQPLSGFSARCVEDEQMLQAILKANPKSEYMYVVDTRPKINAMVNKAQGKGYENENFYSNMKFQFLGIENIHVMRASLQKLTELSELKKPSMNDFLSRLEACGWLKHIAAIIETSAFIAKAISEGISVLVHCSDGWDRTAQTCSLAGLMLDPYYRTIHGFQALIEKEWLGFGHKFTDRCGLLESVDAREVSPVFTQFLETVWQMMQQFPCAFQFNERFLLKIHDHAYSCQFGTFIGNCEKDRLDLRLSERTYSLWAYLSHHTSEYLNPMYKKTYEIRRPVIIPASSPQCLKYWKGMYNRFDSGLHPREHVMDIVSAAKDHSSSLEDHVLLLEKRVTQICKLLGKSDEIIQRKLQGYLSMDSIDGFLSNHIGDGPVNTKAPMLDNNFHKNSSDSDLTINGRQLDNAAVNYLKSDTESGFDESSSQMSRSGIDEVGISNGLEASSLVRSPSSEQLSVDQLLAELKTVAIGWKSFRNVQNCSCATPFDYDVKKFHCWKCGHVFCTRCITRNIPLPGHYHRRPVPVCKPCYKEVRRSPSTEFPVS</sequence>
<dbReference type="CDD" id="cd15738">
    <property type="entry name" value="FYVE_MTMR_unchar"/>
    <property type="match status" value="1"/>
</dbReference>
<evidence type="ECO:0000256" key="10">
    <source>
        <dbReference type="ARBA" id="ARBA00032571"/>
    </source>
</evidence>
<dbReference type="InterPro" id="IPR017907">
    <property type="entry name" value="Znf_RING_CS"/>
</dbReference>
<dbReference type="PROSITE" id="PS00383">
    <property type="entry name" value="TYR_PHOSPHATASE_1"/>
    <property type="match status" value="1"/>
</dbReference>
<evidence type="ECO:0000256" key="11">
    <source>
        <dbReference type="PIRSR" id="PIRSR630564-1"/>
    </source>
</evidence>
<evidence type="ECO:0000259" key="15">
    <source>
        <dbReference type="PROSITE" id="PS50178"/>
    </source>
</evidence>
<reference evidence="18 19" key="1">
    <citation type="submission" date="2025-04" db="UniProtKB">
        <authorList>
            <consortium name="RefSeq"/>
        </authorList>
    </citation>
    <scope>IDENTIFICATION</scope>
</reference>
<dbReference type="PROSITE" id="PS50178">
    <property type="entry name" value="ZF_FYVE"/>
    <property type="match status" value="1"/>
</dbReference>
<dbReference type="InterPro" id="IPR017455">
    <property type="entry name" value="Znf_FYVE-rel"/>
</dbReference>
<feature type="active site" description="Phosphocysteine intermediate" evidence="11">
    <location>
        <position position="404"/>
    </location>
</feature>
<dbReference type="GO" id="GO:0016020">
    <property type="term" value="C:membrane"/>
    <property type="evidence" value="ECO:0007669"/>
    <property type="project" value="UniProtKB-SubCell"/>
</dbReference>
<evidence type="ECO:0000256" key="9">
    <source>
        <dbReference type="ARBA" id="ARBA00023136"/>
    </source>
</evidence>
<dbReference type="Gene3D" id="2.30.29.30">
    <property type="entry name" value="Pleckstrin-homology domain (PH domain)/Phosphotyrosine-binding domain (PTB)"/>
    <property type="match status" value="1"/>
</dbReference>
<evidence type="ECO:0000256" key="4">
    <source>
        <dbReference type="ARBA" id="ARBA00022723"/>
    </source>
</evidence>
<evidence type="ECO:0000256" key="14">
    <source>
        <dbReference type="SAM" id="MobiDB-lite"/>
    </source>
</evidence>
<dbReference type="RefSeq" id="XP_055893723.1">
    <property type="nucleotide sequence ID" value="XM_056037748.1"/>
</dbReference>
<dbReference type="InterPro" id="IPR029021">
    <property type="entry name" value="Prot-tyrosine_phosphatase-like"/>
</dbReference>
<dbReference type="PANTHER" id="PTHR10807:SF8">
    <property type="entry name" value="PHOSPHATIDYLINOSITOL-3-PHOSPHATE PHOSPHATASE"/>
    <property type="match status" value="1"/>
</dbReference>
<keyword evidence="4" id="KW-0479">Metal-binding</keyword>
<dbReference type="CDD" id="cd13210">
    <property type="entry name" value="PH-GRAM_MTMR6-like"/>
    <property type="match status" value="1"/>
</dbReference>
<evidence type="ECO:0000256" key="12">
    <source>
        <dbReference type="PIRSR" id="PIRSR630564-2"/>
    </source>
</evidence>
<dbReference type="RefSeq" id="XP_055893722.1">
    <property type="nucleotide sequence ID" value="XM_056037747.1"/>
</dbReference>
<dbReference type="GO" id="GO:0052629">
    <property type="term" value="F:phosphatidylinositol-3,5-bisphosphate 3-phosphatase activity"/>
    <property type="evidence" value="ECO:0007669"/>
    <property type="project" value="UniProtKB-EC"/>
</dbReference>
<dbReference type="Pfam" id="PF21098">
    <property type="entry name" value="PH-GRAM_MTMR6-like"/>
    <property type="match status" value="1"/>
</dbReference>
<accession>A0A9W3B2N1</accession>
<dbReference type="InterPro" id="IPR030564">
    <property type="entry name" value="Myotubularin"/>
</dbReference>
<dbReference type="CDD" id="cd14532">
    <property type="entry name" value="PTP-MTMR6-like"/>
    <property type="match status" value="1"/>
</dbReference>
<organism evidence="17 18">
    <name type="scientific">Biomphalaria glabrata</name>
    <name type="common">Bloodfluke planorb</name>
    <name type="synonym">Freshwater snail</name>
    <dbReference type="NCBI Taxonomy" id="6526"/>
    <lineage>
        <taxon>Eukaryota</taxon>
        <taxon>Metazoa</taxon>
        <taxon>Spiralia</taxon>
        <taxon>Lophotrochozoa</taxon>
        <taxon>Mollusca</taxon>
        <taxon>Gastropoda</taxon>
        <taxon>Heterobranchia</taxon>
        <taxon>Euthyneura</taxon>
        <taxon>Panpulmonata</taxon>
        <taxon>Hygrophila</taxon>
        <taxon>Lymnaeoidea</taxon>
        <taxon>Planorbidae</taxon>
        <taxon>Biomphalaria</taxon>
    </lineage>
</organism>
<dbReference type="InterPro" id="IPR048994">
    <property type="entry name" value="PH-GRAM_MTMR6-9"/>
</dbReference>
<evidence type="ECO:0000256" key="3">
    <source>
        <dbReference type="ARBA" id="ARBA00012903"/>
    </source>
</evidence>
<dbReference type="Gene3D" id="3.30.40.10">
    <property type="entry name" value="Zinc/RING finger domain, C3HC4 (zinc finger)"/>
    <property type="match status" value="1"/>
</dbReference>
<dbReference type="GO" id="GO:0004438">
    <property type="term" value="F:phosphatidylinositol-3-phosphate phosphatase activity"/>
    <property type="evidence" value="ECO:0007669"/>
    <property type="project" value="TreeGrafter"/>
</dbReference>
<dbReference type="PROSITE" id="PS51339">
    <property type="entry name" value="PPASE_MYOTUBULARIN"/>
    <property type="match status" value="1"/>
</dbReference>
<evidence type="ECO:0000256" key="6">
    <source>
        <dbReference type="ARBA" id="ARBA00022801"/>
    </source>
</evidence>
<dbReference type="AlphaFoldDB" id="A0A9W3B2N1"/>
<dbReference type="GO" id="GO:0008270">
    <property type="term" value="F:zinc ion binding"/>
    <property type="evidence" value="ECO:0007669"/>
    <property type="project" value="UniProtKB-KW"/>
</dbReference>
<dbReference type="FunFam" id="2.30.29.30:FF:000135">
    <property type="entry name" value="Myotubularin related protein 6"/>
    <property type="match status" value="1"/>
</dbReference>
<keyword evidence="5 13" id="KW-0863">Zinc-finger</keyword>
<evidence type="ECO:0000256" key="5">
    <source>
        <dbReference type="ARBA" id="ARBA00022771"/>
    </source>
</evidence>
<evidence type="ECO:0000313" key="19">
    <source>
        <dbReference type="RefSeq" id="XP_055893723.1"/>
    </source>
</evidence>
<dbReference type="InterPro" id="IPR013083">
    <property type="entry name" value="Znf_RING/FYVE/PHD"/>
</dbReference>
<dbReference type="InterPro" id="IPR010569">
    <property type="entry name" value="Myotubularin-like_Pase_dom"/>
</dbReference>
<feature type="domain" description="Myotubularin phosphatase" evidence="16">
    <location>
        <begin position="193"/>
        <end position="569"/>
    </location>
</feature>
<dbReference type="SMART" id="SM00064">
    <property type="entry name" value="FYVE"/>
    <property type="match status" value="1"/>
</dbReference>
<feature type="binding site" evidence="12">
    <location>
        <begin position="404"/>
        <end position="410"/>
    </location>
    <ligand>
        <name>substrate</name>
    </ligand>
</feature>
<evidence type="ECO:0000313" key="18">
    <source>
        <dbReference type="RefSeq" id="XP_055893722.1"/>
    </source>
</evidence>
<evidence type="ECO:0000256" key="13">
    <source>
        <dbReference type="PROSITE-ProRule" id="PRU00091"/>
    </source>
</evidence>
<evidence type="ECO:0000313" key="17">
    <source>
        <dbReference type="Proteomes" id="UP001165740"/>
    </source>
</evidence>
<dbReference type="InterPro" id="IPR003595">
    <property type="entry name" value="Tyr_Pase_cat"/>
</dbReference>
<keyword evidence="17" id="KW-1185">Reference proteome</keyword>
<evidence type="ECO:0000256" key="1">
    <source>
        <dbReference type="ARBA" id="ARBA00004370"/>
    </source>
</evidence>
<protein>
    <recommendedName>
        <fullName evidence="3">phosphatidylinositol-3,5-bisphosphate 3-phosphatase</fullName>
        <ecNumber evidence="3">3.1.3.95</ecNumber>
    </recommendedName>
    <alternativeName>
        <fullName evidence="10">Phosphatidylinositol-3,5-bisphosphate 3-phosphatase</fullName>
    </alternativeName>
</protein>
<keyword evidence="8" id="KW-0443">Lipid metabolism</keyword>
<dbReference type="InterPro" id="IPR016130">
    <property type="entry name" value="Tyr_Pase_AS"/>
</dbReference>
<keyword evidence="6" id="KW-0378">Hydrolase</keyword>
<dbReference type="SUPFAM" id="SSF50729">
    <property type="entry name" value="PH domain-like"/>
    <property type="match status" value="1"/>
</dbReference>
<dbReference type="InterPro" id="IPR011011">
    <property type="entry name" value="Znf_FYVE_PHD"/>
</dbReference>
<dbReference type="GO" id="GO:0005737">
    <property type="term" value="C:cytoplasm"/>
    <property type="evidence" value="ECO:0007669"/>
    <property type="project" value="TreeGrafter"/>
</dbReference>
<dbReference type="SUPFAM" id="SSF52799">
    <property type="entry name" value="(Phosphotyrosine protein) phosphatases II"/>
    <property type="match status" value="1"/>
</dbReference>
<dbReference type="InterPro" id="IPR011993">
    <property type="entry name" value="PH-like_dom_sf"/>
</dbReference>
<keyword evidence="7" id="KW-0862">Zinc</keyword>
<dbReference type="Pfam" id="PF06602">
    <property type="entry name" value="Myotub-related"/>
    <property type="match status" value="1"/>
</dbReference>
<dbReference type="Pfam" id="PF01363">
    <property type="entry name" value="FYVE"/>
    <property type="match status" value="1"/>
</dbReference>
<dbReference type="Proteomes" id="UP001165740">
    <property type="component" value="Chromosome 8"/>
</dbReference>
<keyword evidence="9" id="KW-0472">Membrane</keyword>
<proteinExistence type="inferred from homology"/>
<evidence type="ECO:0000259" key="16">
    <source>
        <dbReference type="PROSITE" id="PS51339"/>
    </source>
</evidence>
<dbReference type="GO" id="GO:0046856">
    <property type="term" value="P:phosphatidylinositol dephosphorylation"/>
    <property type="evidence" value="ECO:0007669"/>
    <property type="project" value="TreeGrafter"/>
</dbReference>
<dbReference type="SMART" id="SM00404">
    <property type="entry name" value="PTPc_motif"/>
    <property type="match status" value="1"/>
</dbReference>
<name>A0A9W3B2N1_BIOGL</name>
<dbReference type="InterPro" id="IPR000306">
    <property type="entry name" value="Znf_FYVE"/>
</dbReference>
<dbReference type="OMA" id="FRFIGIE"/>
<feature type="region of interest" description="Disordered" evidence="14">
    <location>
        <begin position="1"/>
        <end position="20"/>
    </location>
</feature>
<dbReference type="PANTHER" id="PTHR10807">
    <property type="entry name" value="MYOTUBULARIN-RELATED"/>
    <property type="match status" value="1"/>
</dbReference>
<comment type="similarity">
    <text evidence="2">Belongs to the protein-tyrosine phosphatase family. Non-receptor class myotubularin subfamily.</text>
</comment>
<comment type="subcellular location">
    <subcellularLocation>
        <location evidence="1">Membrane</location>
    </subcellularLocation>
</comment>
<dbReference type="OrthoDB" id="271628at2759"/>
<dbReference type="PROSITE" id="PS00518">
    <property type="entry name" value="ZF_RING_1"/>
    <property type="match status" value="1"/>
</dbReference>
<dbReference type="EC" id="3.1.3.95" evidence="3"/>